<sequence length="320" mass="37183">MKLIDIPKKYNENVYHDVIDNQVENLSKVEGVISIYQIGGLSTPGISDIDLVVVFKDGVQYHKNPRVFNSGIGNYLFTHGLYGASEGQFQDCLKYTFFHNFRLLYGKDINLDNTTNPKNQQILKEQIALEFLFKMYINLAVQKSYKTIKLRSLFLHIKALPYDFEFLNINPVEVLDLVHEGIRLRNDWLEGGVSKQDVVKWFRLFFKTYELFLVDLFKDKSLCAPLLNFKIAPNINISNSEKLSFSKKGFVFPDAFNILDKKYFKALNRFNTFNFNIPLNLDAPDIVNSYFNYANEVGKYNKAHLPHFMTLTSSLKVYKE</sequence>
<comment type="caution">
    <text evidence="1">The sequence shown here is derived from an EMBL/GenBank/DDBJ whole genome shotgun (WGS) entry which is preliminary data.</text>
</comment>
<evidence type="ECO:0008006" key="3">
    <source>
        <dbReference type="Google" id="ProtNLM"/>
    </source>
</evidence>
<protein>
    <recommendedName>
        <fullName evidence="3">Polymerase nucleotidyl transferase domain-containing protein</fullName>
    </recommendedName>
</protein>
<organism evidence="1 2">
    <name type="scientific">Winogradskyella aquimaris</name>
    <dbReference type="NCBI Taxonomy" id="864074"/>
    <lineage>
        <taxon>Bacteria</taxon>
        <taxon>Pseudomonadati</taxon>
        <taxon>Bacteroidota</taxon>
        <taxon>Flavobacteriia</taxon>
        <taxon>Flavobacteriales</taxon>
        <taxon>Flavobacteriaceae</taxon>
        <taxon>Winogradskyella</taxon>
    </lineage>
</organism>
<dbReference type="Proteomes" id="UP001285855">
    <property type="component" value="Unassembled WGS sequence"/>
</dbReference>
<keyword evidence="2" id="KW-1185">Reference proteome</keyword>
<reference evidence="1 2" key="1">
    <citation type="submission" date="2023-11" db="EMBL/GenBank/DDBJ databases">
        <title>Winogradskyella pelagius sp. nov., isolated from coastal sediment.</title>
        <authorList>
            <person name="Li F."/>
        </authorList>
    </citation>
    <scope>NUCLEOTIDE SEQUENCE [LARGE SCALE GENOMIC DNA]</scope>
    <source>
        <strain evidence="1 2">KCTC 23502</strain>
    </source>
</reference>
<dbReference type="EMBL" id="JAXDAE010000005">
    <property type="protein sequence ID" value="MDY2587086.1"/>
    <property type="molecule type" value="Genomic_DNA"/>
</dbReference>
<gene>
    <name evidence="1" type="ORF">SNF14_07020</name>
</gene>
<evidence type="ECO:0000313" key="2">
    <source>
        <dbReference type="Proteomes" id="UP001285855"/>
    </source>
</evidence>
<accession>A0ABU5EQC7</accession>
<proteinExistence type="predicted"/>
<dbReference type="RefSeq" id="WP_320555459.1">
    <property type="nucleotide sequence ID" value="NZ_JAXDAE010000005.1"/>
</dbReference>
<name>A0ABU5EQC7_9FLAO</name>
<evidence type="ECO:0000313" key="1">
    <source>
        <dbReference type="EMBL" id="MDY2587086.1"/>
    </source>
</evidence>